<evidence type="ECO:0000256" key="1">
    <source>
        <dbReference type="ARBA" id="ARBA00004138"/>
    </source>
</evidence>
<evidence type="ECO:0000256" key="4">
    <source>
        <dbReference type="ARBA" id="ARBA00023273"/>
    </source>
</evidence>
<dbReference type="GO" id="GO:0005815">
    <property type="term" value="C:microtubule organizing center"/>
    <property type="evidence" value="ECO:0007669"/>
    <property type="project" value="TreeGrafter"/>
</dbReference>
<sequence>MEERRQSRAEVAVDSAPGHAYTLYVLMESLLDKLKLLNYDSEFTQEFKMKFINRHYFALQTNPGEQFFMFSSLAAWLIRKCGIRFETPQEFDDPNGTVASILEQVKQMGVNVDFPPSKLKPGWGEQVIFVLSRLAEQAILKSKVSWKRPIILPEEDDGNDPVLDTDDSEVTLEKIEEEMISEAFEDEDSDDEGEILDLEALRNLSTSKQDKGDNNKPDEVLESDIDAMEWKLEVERVMHQLKVTVRNDSRDWRSHLDQIRTHRKNIDETMSTTKVQLEKLHKDITRSMEKISSREKYLNNQLEQLILEYRIAQEQLSQVREQYKSVSGGVTERSRTLSQITEELDQVKQEMDERGSNMTDGKPLVNIRKALSKLKVELSQMDVRIGVASHTLLQAKLKERGNLQRAINNPPTLNNFTTIF</sequence>
<organism evidence="6 7">
    <name type="scientific">Oedothorax gibbosus</name>
    <dbReference type="NCBI Taxonomy" id="931172"/>
    <lineage>
        <taxon>Eukaryota</taxon>
        <taxon>Metazoa</taxon>
        <taxon>Ecdysozoa</taxon>
        <taxon>Arthropoda</taxon>
        <taxon>Chelicerata</taxon>
        <taxon>Arachnida</taxon>
        <taxon>Araneae</taxon>
        <taxon>Araneomorphae</taxon>
        <taxon>Entelegynae</taxon>
        <taxon>Araneoidea</taxon>
        <taxon>Linyphiidae</taxon>
        <taxon>Erigoninae</taxon>
        <taxon>Oedothorax</taxon>
    </lineage>
</organism>
<protein>
    <recommendedName>
        <fullName evidence="8">Intraflagellar transport protein 57 homolog</fullName>
    </recommendedName>
</protein>
<keyword evidence="4" id="KW-0966">Cell projection</keyword>
<evidence type="ECO:0000256" key="2">
    <source>
        <dbReference type="ARBA" id="ARBA00009415"/>
    </source>
</evidence>
<dbReference type="GO" id="GO:0005794">
    <property type="term" value="C:Golgi apparatus"/>
    <property type="evidence" value="ECO:0007669"/>
    <property type="project" value="TreeGrafter"/>
</dbReference>
<comment type="subcellular location">
    <subcellularLocation>
        <location evidence="1">Cell projection</location>
        <location evidence="1">Cilium</location>
    </subcellularLocation>
</comment>
<dbReference type="InterPro" id="IPR019530">
    <property type="entry name" value="Intra-flagellar_transport_57"/>
</dbReference>
<dbReference type="PANTHER" id="PTHR16011:SF0">
    <property type="entry name" value="INTRAFLAGELLAR TRANSPORT PROTEIN 57 HOMOLOG"/>
    <property type="match status" value="1"/>
</dbReference>
<name>A0AAV6U827_9ARAC</name>
<keyword evidence="7" id="KW-1185">Reference proteome</keyword>
<feature type="coiled-coil region" evidence="5">
    <location>
        <begin position="295"/>
        <end position="357"/>
    </location>
</feature>
<dbReference type="Proteomes" id="UP000827092">
    <property type="component" value="Unassembled WGS sequence"/>
</dbReference>
<dbReference type="GO" id="GO:0042073">
    <property type="term" value="P:intraciliary transport"/>
    <property type="evidence" value="ECO:0007669"/>
    <property type="project" value="TreeGrafter"/>
</dbReference>
<keyword evidence="5" id="KW-0175">Coiled coil</keyword>
<dbReference type="EMBL" id="JAFNEN010000604">
    <property type="protein sequence ID" value="KAG8179771.1"/>
    <property type="molecule type" value="Genomic_DNA"/>
</dbReference>
<dbReference type="GO" id="GO:0030992">
    <property type="term" value="C:intraciliary transport particle B"/>
    <property type="evidence" value="ECO:0007669"/>
    <property type="project" value="TreeGrafter"/>
</dbReference>
<evidence type="ECO:0000313" key="7">
    <source>
        <dbReference type="Proteomes" id="UP000827092"/>
    </source>
</evidence>
<evidence type="ECO:0000256" key="5">
    <source>
        <dbReference type="SAM" id="Coils"/>
    </source>
</evidence>
<reference evidence="6 7" key="1">
    <citation type="journal article" date="2022" name="Nat. Ecol. Evol.">
        <title>A masculinizing supergene underlies an exaggerated male reproductive morph in a spider.</title>
        <authorList>
            <person name="Hendrickx F."/>
            <person name="De Corte Z."/>
            <person name="Sonet G."/>
            <person name="Van Belleghem S.M."/>
            <person name="Kostlbacher S."/>
            <person name="Vangestel C."/>
        </authorList>
    </citation>
    <scope>NUCLEOTIDE SEQUENCE [LARGE SCALE GENOMIC DNA]</scope>
    <source>
        <strain evidence="6">W744_W776</strain>
    </source>
</reference>
<dbReference type="GO" id="GO:0005929">
    <property type="term" value="C:cilium"/>
    <property type="evidence" value="ECO:0007669"/>
    <property type="project" value="UniProtKB-SubCell"/>
</dbReference>
<dbReference type="PANTHER" id="PTHR16011">
    <property type="entry name" value="IFT57/HIPPI"/>
    <property type="match status" value="1"/>
</dbReference>
<accession>A0AAV6U827</accession>
<evidence type="ECO:0000256" key="3">
    <source>
        <dbReference type="ARBA" id="ARBA00023069"/>
    </source>
</evidence>
<dbReference type="GO" id="GO:1905515">
    <property type="term" value="P:non-motile cilium assembly"/>
    <property type="evidence" value="ECO:0007669"/>
    <property type="project" value="TreeGrafter"/>
</dbReference>
<dbReference type="Pfam" id="PF10498">
    <property type="entry name" value="IFT57"/>
    <property type="match status" value="1"/>
</dbReference>
<gene>
    <name evidence="6" type="ORF">JTE90_022946</name>
</gene>
<comment type="caution">
    <text evidence="6">The sequence shown here is derived from an EMBL/GenBank/DDBJ whole genome shotgun (WGS) entry which is preliminary data.</text>
</comment>
<keyword evidence="3" id="KW-0969">Cilium</keyword>
<dbReference type="AlphaFoldDB" id="A0AAV6U827"/>
<proteinExistence type="inferred from homology"/>
<evidence type="ECO:0008006" key="8">
    <source>
        <dbReference type="Google" id="ProtNLM"/>
    </source>
</evidence>
<comment type="similarity">
    <text evidence="2">Belongs to the IFT57 family.</text>
</comment>
<evidence type="ECO:0000313" key="6">
    <source>
        <dbReference type="EMBL" id="KAG8179771.1"/>
    </source>
</evidence>